<comment type="subcellular location">
    <subcellularLocation>
        <location evidence="6">Golgi apparatus membrane</location>
        <topology evidence="6">Multi-pass membrane protein</topology>
    </subcellularLocation>
    <subcellularLocation>
        <location evidence="1">Membrane</location>
        <topology evidence="1">Multi-pass membrane protein</topology>
    </subcellularLocation>
</comment>
<evidence type="ECO:0000313" key="8">
    <source>
        <dbReference type="EMBL" id="MDE47006.1"/>
    </source>
</evidence>
<evidence type="ECO:0000256" key="2">
    <source>
        <dbReference type="ARBA" id="ARBA00010596"/>
    </source>
</evidence>
<feature type="transmembrane region" description="Helical" evidence="6">
    <location>
        <begin position="275"/>
        <end position="293"/>
    </location>
</feature>
<keyword evidence="5 6" id="KW-0472">Membrane</keyword>
<dbReference type="PANTHER" id="PTHR12822">
    <property type="entry name" value="PROTEIN YIPF"/>
    <property type="match status" value="1"/>
</dbReference>
<dbReference type="PANTHER" id="PTHR12822:SF2">
    <property type="entry name" value="PROTEIN YIPF"/>
    <property type="match status" value="1"/>
</dbReference>
<gene>
    <name evidence="8" type="primary">Yipf1</name>
    <name evidence="8" type="ORF">g.517</name>
</gene>
<dbReference type="GO" id="GO:0031267">
    <property type="term" value="F:small GTPase binding"/>
    <property type="evidence" value="ECO:0007669"/>
    <property type="project" value="InterPro"/>
</dbReference>
<feature type="transmembrane region" description="Helical" evidence="6">
    <location>
        <begin position="116"/>
        <end position="136"/>
    </location>
</feature>
<dbReference type="EMBL" id="GGYP01002235">
    <property type="protein sequence ID" value="MDE47006.1"/>
    <property type="molecule type" value="Transcribed_RNA"/>
</dbReference>
<proteinExistence type="inferred from homology"/>
<evidence type="ECO:0000256" key="1">
    <source>
        <dbReference type="ARBA" id="ARBA00004141"/>
    </source>
</evidence>
<feature type="domain" description="Yip1" evidence="7">
    <location>
        <begin position="101"/>
        <end position="289"/>
    </location>
</feature>
<keyword evidence="4 6" id="KW-1133">Transmembrane helix</keyword>
<evidence type="ECO:0000256" key="4">
    <source>
        <dbReference type="ARBA" id="ARBA00022989"/>
    </source>
</evidence>
<dbReference type="InterPro" id="IPR039765">
    <property type="entry name" value="Yip5/YIPF1/YIPF2"/>
</dbReference>
<organism evidence="8">
    <name type="scientific">Aceria tosichella</name>
    <name type="common">wheat curl mite</name>
    <dbReference type="NCBI Taxonomy" id="561515"/>
    <lineage>
        <taxon>Eukaryota</taxon>
        <taxon>Metazoa</taxon>
        <taxon>Ecdysozoa</taxon>
        <taxon>Arthropoda</taxon>
        <taxon>Chelicerata</taxon>
        <taxon>Arachnida</taxon>
        <taxon>Acari</taxon>
        <taxon>Acariformes</taxon>
        <taxon>Trombidiformes</taxon>
        <taxon>Prostigmata</taxon>
        <taxon>Eupodina</taxon>
        <taxon>Eriophyoidea</taxon>
        <taxon>Eriophyidae</taxon>
        <taxon>Eriophyinae</taxon>
        <taxon>Aceriini</taxon>
        <taxon>Aceria</taxon>
    </lineage>
</organism>
<comment type="similarity">
    <text evidence="2 6">Belongs to the YIP1 family.</text>
</comment>
<evidence type="ECO:0000256" key="5">
    <source>
        <dbReference type="ARBA" id="ARBA00023136"/>
    </source>
</evidence>
<accession>A0A6G1S921</accession>
<reference evidence="8" key="1">
    <citation type="submission" date="2018-10" db="EMBL/GenBank/DDBJ databases">
        <title>Transcriptome assembly of Aceria tosichella (Wheat curl mite) Type 2.</title>
        <authorList>
            <person name="Scully E.D."/>
            <person name="Geib S.M."/>
            <person name="Palmer N.A."/>
            <person name="Gupta A.K."/>
            <person name="Sarath G."/>
            <person name="Tatineni S."/>
        </authorList>
    </citation>
    <scope>NUCLEOTIDE SEQUENCE</scope>
    <source>
        <strain evidence="8">LincolnNE</strain>
    </source>
</reference>
<dbReference type="Pfam" id="PF04893">
    <property type="entry name" value="Yip1"/>
    <property type="match status" value="1"/>
</dbReference>
<feature type="transmembrane region" description="Helical" evidence="6">
    <location>
        <begin position="187"/>
        <end position="205"/>
    </location>
</feature>
<dbReference type="GO" id="GO:0016192">
    <property type="term" value="P:vesicle-mediated transport"/>
    <property type="evidence" value="ECO:0007669"/>
    <property type="project" value="InterPro"/>
</dbReference>
<evidence type="ECO:0000259" key="7">
    <source>
        <dbReference type="Pfam" id="PF04893"/>
    </source>
</evidence>
<keyword evidence="3 6" id="KW-0812">Transmembrane</keyword>
<dbReference type="GO" id="GO:0000139">
    <property type="term" value="C:Golgi membrane"/>
    <property type="evidence" value="ECO:0007669"/>
    <property type="project" value="UniProtKB-SubCell"/>
</dbReference>
<feature type="transmembrane region" description="Helical" evidence="6">
    <location>
        <begin position="220"/>
        <end position="237"/>
    </location>
</feature>
<sequence length="299" mass="33787">MSEDTLRQFMLASNMQRQQNQQGTATTNTNWILAQLSQYFDVTTADVIERILWSAIPIRKTQTNIHNDDELMAPLTDATEPPHEGEDSEPYVSNKQKSYSYMERFIQSRPDFYGPFWISSTLVFVVAIMSNIVSLIKESLKSEKLAQASALSHNESNGSAEVYSSQVSAELDGWHYSMDELNMTSSLVMTYLALVPTFFWFLFWFRGCSKYYTLTETVCAYGYSLSIFIPLALLLTIQAILVRYLMITLAAALSGGVLMLSFLPVVRSDPNPASSHIILAFVPLCQFGLAYVIHRIMLQ</sequence>
<dbReference type="AlphaFoldDB" id="A0A6G1S921"/>
<name>A0A6G1S921_9ACAR</name>
<dbReference type="InterPro" id="IPR006977">
    <property type="entry name" value="Yip1_dom"/>
</dbReference>
<feature type="transmembrane region" description="Helical" evidence="6">
    <location>
        <begin position="244"/>
        <end position="263"/>
    </location>
</feature>
<evidence type="ECO:0000256" key="3">
    <source>
        <dbReference type="ARBA" id="ARBA00022692"/>
    </source>
</evidence>
<evidence type="ECO:0000256" key="6">
    <source>
        <dbReference type="RuleBase" id="RU361264"/>
    </source>
</evidence>
<protein>
    <recommendedName>
        <fullName evidence="6">Protein YIPF</fullName>
    </recommendedName>
</protein>